<gene>
    <name evidence="1" type="ORF">NSA58_07890</name>
</gene>
<dbReference type="Gene3D" id="3.40.190.10">
    <property type="entry name" value="Periplasmic binding protein-like II"/>
    <property type="match status" value="2"/>
</dbReference>
<dbReference type="SUPFAM" id="SSF53850">
    <property type="entry name" value="Periplasmic binding protein-like II"/>
    <property type="match status" value="1"/>
</dbReference>
<sequence>MKKILTLVLTIILGVNIAGCNINLSSKDIKIISASGLVSVSMCKLAKEEDQIEKGYKTTYTFGSDGEVEKALYNEEYEIALIPTDMAAKVYNKNSNYEISASIGQGSYYLVTTDPSITGFNHTLINKEVAIIGKNSMIDNTVKSILKENNVNESLVNYKYSDTEPELVTALASGKVKTGIVPETSLTTLLYKHSGLKILTSTNDAYEEVFNIPEGYPQFSIIIRKDFAKDNQEYVNKFLSKMKESIDFVNTNPLQAGAYGEEFKIPVKPQVLSKAIERCNLRFIPVNEFKKNYEEFFYILYNYNNEAVGGTVPDESIYHK</sequence>
<dbReference type="PANTHER" id="PTHR30024:SF46">
    <property type="entry name" value="ABC TRANSPORTER, SUBSTRATE-BINDING LIPOPROTEIN"/>
    <property type="match status" value="1"/>
</dbReference>
<dbReference type="PANTHER" id="PTHR30024">
    <property type="entry name" value="ALIPHATIC SULFONATES-BINDING PROTEIN-RELATED"/>
    <property type="match status" value="1"/>
</dbReference>
<dbReference type="Pfam" id="PF12974">
    <property type="entry name" value="Phosphonate-bd"/>
    <property type="match status" value="1"/>
</dbReference>
<accession>A0A9X2S1D1</accession>
<dbReference type="RefSeq" id="WP_074080044.1">
    <property type="nucleotide sequence ID" value="NZ_JANKBY010000073.1"/>
</dbReference>
<reference evidence="1" key="1">
    <citation type="submission" date="2022-07" db="EMBL/GenBank/DDBJ databases">
        <title>Enhanced cultured diversity of the mouse gut microbiota enables custom-made synthetic communities.</title>
        <authorList>
            <person name="Afrizal A."/>
        </authorList>
    </citation>
    <scope>NUCLEOTIDE SEQUENCE</scope>
    <source>
        <strain evidence="1">DSM 29186</strain>
    </source>
</reference>
<evidence type="ECO:0000313" key="1">
    <source>
        <dbReference type="EMBL" id="MCR1822704.1"/>
    </source>
</evidence>
<comment type="caution">
    <text evidence="1">The sequence shown here is derived from an EMBL/GenBank/DDBJ whole genome shotgun (WGS) entry which is preliminary data.</text>
</comment>
<proteinExistence type="predicted"/>
<evidence type="ECO:0000313" key="2">
    <source>
        <dbReference type="Proteomes" id="UP001140817"/>
    </source>
</evidence>
<dbReference type="PIRSF" id="PIRSF027386">
    <property type="entry name" value="UCP027386_ABC_sbc_TM0202"/>
    <property type="match status" value="1"/>
</dbReference>
<dbReference type="InterPro" id="IPR027024">
    <property type="entry name" value="UCP027386_ABC_sbc_TM0202"/>
</dbReference>
<keyword evidence="2" id="KW-1185">Reference proteome</keyword>
<protein>
    <submittedName>
        <fullName evidence="1">ABC transporter substrate-binding protein</fullName>
    </submittedName>
</protein>
<dbReference type="EMBL" id="JANKBY010000073">
    <property type="protein sequence ID" value="MCR1822704.1"/>
    <property type="molecule type" value="Genomic_DNA"/>
</dbReference>
<dbReference type="Proteomes" id="UP001140817">
    <property type="component" value="Unassembled WGS sequence"/>
</dbReference>
<dbReference type="AlphaFoldDB" id="A0A9X2S1D1"/>
<organism evidence="1 2">
    <name type="scientific">Terrisporobacter muris</name>
    <dbReference type="NCBI Taxonomy" id="2963284"/>
    <lineage>
        <taxon>Bacteria</taxon>
        <taxon>Bacillati</taxon>
        <taxon>Bacillota</taxon>
        <taxon>Clostridia</taxon>
        <taxon>Peptostreptococcales</taxon>
        <taxon>Peptostreptococcaceae</taxon>
        <taxon>Terrisporobacter</taxon>
    </lineage>
</organism>
<name>A0A9X2S1D1_9FIRM</name>